<name>A0A1G7KSJ9_9DEIN</name>
<dbReference type="NCBIfam" id="TIGR02122">
    <property type="entry name" value="TRAP_TAXI"/>
    <property type="match status" value="1"/>
</dbReference>
<organism evidence="1 2">
    <name type="scientific">Thermus arciformis</name>
    <dbReference type="NCBI Taxonomy" id="482827"/>
    <lineage>
        <taxon>Bacteria</taxon>
        <taxon>Thermotogati</taxon>
        <taxon>Deinococcota</taxon>
        <taxon>Deinococci</taxon>
        <taxon>Thermales</taxon>
        <taxon>Thermaceae</taxon>
        <taxon>Thermus</taxon>
    </lineage>
</organism>
<dbReference type="Proteomes" id="UP000199446">
    <property type="component" value="Unassembled WGS sequence"/>
</dbReference>
<dbReference type="InterPro" id="IPR011852">
    <property type="entry name" value="TRAP_TAXI"/>
</dbReference>
<reference evidence="2" key="1">
    <citation type="submission" date="2016-10" db="EMBL/GenBank/DDBJ databases">
        <authorList>
            <person name="Varghese N."/>
            <person name="Submissions S."/>
        </authorList>
    </citation>
    <scope>NUCLEOTIDE SEQUENCE [LARGE SCALE GENOMIC DNA]</scope>
    <source>
        <strain evidence="2">CGMCC 1.6992</strain>
    </source>
</reference>
<dbReference type="Gene3D" id="3.40.190.10">
    <property type="entry name" value="Periplasmic binding protein-like II"/>
    <property type="match status" value="2"/>
</dbReference>
<keyword evidence="2" id="KW-1185">Reference proteome</keyword>
<gene>
    <name evidence="1" type="ORF">SAMN04488243_14913</name>
</gene>
<dbReference type="EMBL" id="FNBC01000049">
    <property type="protein sequence ID" value="SDF40076.1"/>
    <property type="molecule type" value="Genomic_DNA"/>
</dbReference>
<accession>A0A1G7KSJ9</accession>
<dbReference type="STRING" id="482827.SAMN04488243_14913"/>
<sequence>MEKWSWARFARRLGTFPRLFVGLGALVWLILSPSLAQKPQVVIGTGGVGGVYFYYGTAVAEILSKAGVVQAQAIQSGGSIENLMLLRDRTDPARGLYYCGTVLPDAALMAFSGEERFQGKPVPVRILFTMYPNYFHVVTTEESGIRVLQDLRGKRVSTEVPGGIIEYEARILMSAAVPGFDPKVHFGKWERVRVAESASLLAEGNLDAFFWSGGLPTGSILELAGGLARRGKRLYLVPLPPESTPVQVLRRRFPGVVDTGVIPKGVYNTRYDTPSLTFWNVFACPASLPEEVAYAMVKALFENLPALHAAVAPARDTTLDNAVRSRGGKVPYHPGAVRYFQEKGVWR</sequence>
<evidence type="ECO:0000313" key="2">
    <source>
        <dbReference type="Proteomes" id="UP000199446"/>
    </source>
</evidence>
<evidence type="ECO:0000313" key="1">
    <source>
        <dbReference type="EMBL" id="SDF40076.1"/>
    </source>
</evidence>
<dbReference type="AlphaFoldDB" id="A0A1G7KSJ9"/>
<dbReference type="RefSeq" id="WP_093008601.1">
    <property type="nucleotide sequence ID" value="NZ_FNBC01000049.1"/>
</dbReference>
<dbReference type="Pfam" id="PF16868">
    <property type="entry name" value="NMT1_3"/>
    <property type="match status" value="1"/>
</dbReference>
<evidence type="ECO:0008006" key="3">
    <source>
        <dbReference type="Google" id="ProtNLM"/>
    </source>
</evidence>
<protein>
    <recommendedName>
        <fullName evidence="3">TRAP transporter solute receptor, TAXI family</fullName>
    </recommendedName>
</protein>
<dbReference type="SUPFAM" id="SSF53850">
    <property type="entry name" value="Periplasmic binding protein-like II"/>
    <property type="match status" value="1"/>
</dbReference>
<proteinExistence type="predicted"/>
<dbReference type="OrthoDB" id="9776669at2"/>
<dbReference type="PANTHER" id="PTHR42941:SF1">
    <property type="entry name" value="SLL1037 PROTEIN"/>
    <property type="match status" value="1"/>
</dbReference>
<dbReference type="PANTHER" id="PTHR42941">
    <property type="entry name" value="SLL1037 PROTEIN"/>
    <property type="match status" value="1"/>
</dbReference>